<dbReference type="EMBL" id="CM046392">
    <property type="protein sequence ID" value="KAI8555662.1"/>
    <property type="molecule type" value="Genomic_DNA"/>
</dbReference>
<evidence type="ECO:0000313" key="1">
    <source>
        <dbReference type="EMBL" id="KAI8555662.1"/>
    </source>
</evidence>
<sequence length="475" mass="53735">MARLNRKHKRRKEEQEGLMALQAFMNAVIGVFRMYLFITSMIRPRRPELSPNPDFYQTHINNINRLVRGNDTDCHEQLRVNRQTFFRLCCLVRGVGLTDSRNVCLEERVAIFVWVLSHHTKQRRTKFKFYRSTEIVSRHFNAVLQAVLRLHRMLLEMPIPVPADDQDNRWNWFQAHPQKVKNLYGKSFPYFDDWCVLFGKDRATGVAAEDYDEMARPDIPDEFSEPHNSNDFYDAMFENYDQHLPNTPTTLVTPTTPVTPTPHPSLPTSTPCGSTPAANAGVPNKRKRTRMGDAELSIHASMDNFFKSSCSYMDKMSNSFGYDKELSARRTMVKDELSKLDITLTEKFKLSAIIVCNVCVCVCGAGVQVDFKAGFCWCSHEYPCVCTMCAVGAAIIGISDLNINFLSSAAGLDCSYEVFMNSAEFSCLVDIVSAVSIMFCSTSEVFLCHGSAMSTLVFYILSVLLSSGYAVLEGV</sequence>
<proteinExistence type="predicted"/>
<gene>
    <name evidence="1" type="ORF">RHMOL_Rhmol05G0191000</name>
</gene>
<accession>A0ACC0NSC4</accession>
<protein>
    <submittedName>
        <fullName evidence="1">Uncharacterized protein</fullName>
    </submittedName>
</protein>
<name>A0ACC0NSC4_RHOML</name>
<organism evidence="1 2">
    <name type="scientific">Rhododendron molle</name>
    <name type="common">Chinese azalea</name>
    <name type="synonym">Azalea mollis</name>
    <dbReference type="NCBI Taxonomy" id="49168"/>
    <lineage>
        <taxon>Eukaryota</taxon>
        <taxon>Viridiplantae</taxon>
        <taxon>Streptophyta</taxon>
        <taxon>Embryophyta</taxon>
        <taxon>Tracheophyta</taxon>
        <taxon>Spermatophyta</taxon>
        <taxon>Magnoliopsida</taxon>
        <taxon>eudicotyledons</taxon>
        <taxon>Gunneridae</taxon>
        <taxon>Pentapetalae</taxon>
        <taxon>asterids</taxon>
        <taxon>Ericales</taxon>
        <taxon>Ericaceae</taxon>
        <taxon>Ericoideae</taxon>
        <taxon>Rhodoreae</taxon>
        <taxon>Rhododendron</taxon>
    </lineage>
</organism>
<dbReference type="Proteomes" id="UP001062846">
    <property type="component" value="Chromosome 5"/>
</dbReference>
<evidence type="ECO:0000313" key="2">
    <source>
        <dbReference type="Proteomes" id="UP001062846"/>
    </source>
</evidence>
<reference evidence="1" key="1">
    <citation type="submission" date="2022-02" db="EMBL/GenBank/DDBJ databases">
        <title>Plant Genome Project.</title>
        <authorList>
            <person name="Zhang R.-G."/>
        </authorList>
    </citation>
    <scope>NUCLEOTIDE SEQUENCE</scope>
    <source>
        <strain evidence="1">AT1</strain>
    </source>
</reference>
<comment type="caution">
    <text evidence="1">The sequence shown here is derived from an EMBL/GenBank/DDBJ whole genome shotgun (WGS) entry which is preliminary data.</text>
</comment>
<keyword evidence="2" id="KW-1185">Reference proteome</keyword>